<evidence type="ECO:0000256" key="11">
    <source>
        <dbReference type="SAM" id="MobiDB-lite"/>
    </source>
</evidence>
<comment type="function">
    <text evidence="1 10">Core component of nucleosome. Nucleosomes wrap and compact DNA into chromatin, limiting DNA accessibility to the cellular machineries which require DNA as a template. Histones thereby play a central role in transcription regulation, DNA repair, DNA replication and chromosomal stability. DNA accessibility is regulated via a complex set of post-translational modifications of histones, also called histone code, and nucleosome remodeling.</text>
</comment>
<dbReference type="EMBL" id="MU251380">
    <property type="protein sequence ID" value="KAG9237766.1"/>
    <property type="molecule type" value="Genomic_DNA"/>
</dbReference>
<comment type="caution">
    <text evidence="12">The sequence shown here is derived from an EMBL/GenBank/DDBJ whole genome shotgun (WGS) entry which is preliminary data.</text>
</comment>
<dbReference type="InterPro" id="IPR009072">
    <property type="entry name" value="Histone-fold"/>
</dbReference>
<dbReference type="Gene3D" id="1.10.20.10">
    <property type="entry name" value="Histone, subunit A"/>
    <property type="match status" value="1"/>
</dbReference>
<dbReference type="SMART" id="SM00417">
    <property type="entry name" value="H4"/>
    <property type="match status" value="1"/>
</dbReference>
<evidence type="ECO:0000256" key="8">
    <source>
        <dbReference type="ARBA" id="ARBA00023242"/>
    </source>
</evidence>
<evidence type="ECO:0000256" key="7">
    <source>
        <dbReference type="ARBA" id="ARBA00023125"/>
    </source>
</evidence>
<reference evidence="12" key="1">
    <citation type="journal article" date="2021" name="IMA Fungus">
        <title>Genomic characterization of three marine fungi, including Emericellopsis atlantica sp. nov. with signatures of a generalist lifestyle and marine biomass degradation.</title>
        <authorList>
            <person name="Hagestad O.C."/>
            <person name="Hou L."/>
            <person name="Andersen J.H."/>
            <person name="Hansen E.H."/>
            <person name="Altermark B."/>
            <person name="Li C."/>
            <person name="Kuhnert E."/>
            <person name="Cox R.J."/>
            <person name="Crous P.W."/>
            <person name="Spatafora J.W."/>
            <person name="Lail K."/>
            <person name="Amirebrahimi M."/>
            <person name="Lipzen A."/>
            <person name="Pangilinan J."/>
            <person name="Andreopoulos W."/>
            <person name="Hayes R.D."/>
            <person name="Ng V."/>
            <person name="Grigoriev I.V."/>
            <person name="Jackson S.A."/>
            <person name="Sutton T.D.S."/>
            <person name="Dobson A.D.W."/>
            <person name="Rama T."/>
        </authorList>
    </citation>
    <scope>NUCLEOTIDE SEQUENCE</scope>
    <source>
        <strain evidence="12">TRa018bII</strain>
    </source>
</reference>
<sequence>MAPLFAKSLFSKKPSAHASSSKIPDLGAPRPAHVSVSGKTLGGEGRGKGAKGMGKGKTIHRRHRKVLKDNIRCITKADVRRLARRGGVKRISGMIYEETRPVIVAYLEMILRDCVAITEHCNRKTVTVADVVFALKRQGRTIYGFDDSSAYPHSYKKSKNFSE</sequence>
<organism evidence="12 13">
    <name type="scientific">Amylocarpus encephaloides</name>
    <dbReference type="NCBI Taxonomy" id="45428"/>
    <lineage>
        <taxon>Eukaryota</taxon>
        <taxon>Fungi</taxon>
        <taxon>Dikarya</taxon>
        <taxon>Ascomycota</taxon>
        <taxon>Pezizomycotina</taxon>
        <taxon>Leotiomycetes</taxon>
        <taxon>Helotiales</taxon>
        <taxon>Helotiales incertae sedis</taxon>
        <taxon>Amylocarpus</taxon>
    </lineage>
</organism>
<dbReference type="AlphaFoldDB" id="A0A9P8CA44"/>
<keyword evidence="6 10" id="KW-0158">Chromosome</keyword>
<accession>A0A9P8CA44</accession>
<dbReference type="OrthoDB" id="3919494at2759"/>
<keyword evidence="13" id="KW-1185">Reference proteome</keyword>
<dbReference type="SUPFAM" id="SSF47113">
    <property type="entry name" value="Histone-fold"/>
    <property type="match status" value="1"/>
</dbReference>
<evidence type="ECO:0000256" key="10">
    <source>
        <dbReference type="RuleBase" id="RU000528"/>
    </source>
</evidence>
<dbReference type="GO" id="GO:0046982">
    <property type="term" value="F:protein heterodimerization activity"/>
    <property type="evidence" value="ECO:0007669"/>
    <property type="project" value="InterPro"/>
</dbReference>
<dbReference type="GO" id="GO:0030527">
    <property type="term" value="F:structural constituent of chromatin"/>
    <property type="evidence" value="ECO:0007669"/>
    <property type="project" value="InterPro"/>
</dbReference>
<proteinExistence type="inferred from homology"/>
<evidence type="ECO:0000256" key="5">
    <source>
        <dbReference type="ARBA" id="ARBA00011538"/>
    </source>
</evidence>
<dbReference type="InterPro" id="IPR001951">
    <property type="entry name" value="Histone_H4"/>
</dbReference>
<dbReference type="PRINTS" id="PR00623">
    <property type="entry name" value="HISTONEH4"/>
</dbReference>
<dbReference type="CDD" id="cd22912">
    <property type="entry name" value="HFD_H4"/>
    <property type="match status" value="1"/>
</dbReference>
<evidence type="ECO:0000256" key="1">
    <source>
        <dbReference type="ARBA" id="ARBA00002001"/>
    </source>
</evidence>
<dbReference type="GO" id="GO:0003677">
    <property type="term" value="F:DNA binding"/>
    <property type="evidence" value="ECO:0007669"/>
    <property type="project" value="UniProtKB-KW"/>
</dbReference>
<keyword evidence="8 10" id="KW-0539">Nucleus</keyword>
<protein>
    <recommendedName>
        <fullName evidence="10">Histone H4</fullName>
    </recommendedName>
</protein>
<keyword evidence="7 10" id="KW-0238">DNA-binding</keyword>
<gene>
    <name evidence="12" type="ORF">BJ875DRAFT_120782</name>
</gene>
<evidence type="ECO:0000256" key="3">
    <source>
        <dbReference type="ARBA" id="ARBA00004286"/>
    </source>
</evidence>
<dbReference type="FunFam" id="1.10.20.10:FF:000012">
    <property type="entry name" value="Histone H4"/>
    <property type="match status" value="1"/>
</dbReference>
<keyword evidence="9 10" id="KW-0544">Nucleosome core</keyword>
<dbReference type="GO" id="GO:0005634">
    <property type="term" value="C:nucleus"/>
    <property type="evidence" value="ECO:0007669"/>
    <property type="project" value="UniProtKB-SubCell"/>
</dbReference>
<evidence type="ECO:0000256" key="2">
    <source>
        <dbReference type="ARBA" id="ARBA00004123"/>
    </source>
</evidence>
<evidence type="ECO:0000313" key="12">
    <source>
        <dbReference type="EMBL" id="KAG9237766.1"/>
    </source>
</evidence>
<comment type="subunit">
    <text evidence="5 10">The nucleosome is a histone octamer containing two molecules each of H2A, H2B, H3 and H4 assembled in one H3-H4 heterotetramer and two H2A-H2B heterodimers. The octamer wraps approximately 147 bp of DNA.</text>
</comment>
<feature type="region of interest" description="Disordered" evidence="11">
    <location>
        <begin position="15"/>
        <end position="59"/>
    </location>
</feature>
<feature type="compositionally biased region" description="Gly residues" evidence="11">
    <location>
        <begin position="40"/>
        <end position="55"/>
    </location>
</feature>
<dbReference type="GO" id="GO:0000786">
    <property type="term" value="C:nucleosome"/>
    <property type="evidence" value="ECO:0007669"/>
    <property type="project" value="UniProtKB-KW"/>
</dbReference>
<comment type="subcellular location">
    <subcellularLocation>
        <location evidence="3">Chromosome</location>
    </subcellularLocation>
    <subcellularLocation>
        <location evidence="2">Nucleus</location>
    </subcellularLocation>
</comment>
<comment type="similarity">
    <text evidence="4 10">Belongs to the histone H4 family.</text>
</comment>
<evidence type="ECO:0000256" key="4">
    <source>
        <dbReference type="ARBA" id="ARBA00006564"/>
    </source>
</evidence>
<dbReference type="PANTHER" id="PTHR10484">
    <property type="entry name" value="HISTONE H4"/>
    <property type="match status" value="1"/>
</dbReference>
<evidence type="ECO:0000256" key="9">
    <source>
        <dbReference type="ARBA" id="ARBA00023269"/>
    </source>
</evidence>
<evidence type="ECO:0000256" key="6">
    <source>
        <dbReference type="ARBA" id="ARBA00022454"/>
    </source>
</evidence>
<evidence type="ECO:0000313" key="13">
    <source>
        <dbReference type="Proteomes" id="UP000824998"/>
    </source>
</evidence>
<dbReference type="Proteomes" id="UP000824998">
    <property type="component" value="Unassembled WGS sequence"/>
</dbReference>
<name>A0A9P8CA44_9HELO</name>